<dbReference type="EMBL" id="JAWDGP010000240">
    <property type="protein sequence ID" value="KAK3802407.1"/>
    <property type="molecule type" value="Genomic_DNA"/>
</dbReference>
<protein>
    <submittedName>
        <fullName evidence="1">Uncharacterized protein</fullName>
    </submittedName>
</protein>
<sequence>KAAGIDSSILHHKELELYHDEDLSPLDLDNGRRYNGSSAM</sequence>
<reference evidence="1" key="1">
    <citation type="journal article" date="2023" name="G3 (Bethesda)">
        <title>A reference genome for the long-term kleptoplast-retaining sea slug Elysia crispata morphotype clarki.</title>
        <authorList>
            <person name="Eastman K.E."/>
            <person name="Pendleton A.L."/>
            <person name="Shaikh M.A."/>
            <person name="Suttiyut T."/>
            <person name="Ogas R."/>
            <person name="Tomko P."/>
            <person name="Gavelis G."/>
            <person name="Widhalm J.R."/>
            <person name="Wisecaver J.H."/>
        </authorList>
    </citation>
    <scope>NUCLEOTIDE SEQUENCE</scope>
    <source>
        <strain evidence="1">ECLA1</strain>
    </source>
</reference>
<name>A0AAE1BBX8_9GAST</name>
<comment type="caution">
    <text evidence="1">The sequence shown here is derived from an EMBL/GenBank/DDBJ whole genome shotgun (WGS) entry which is preliminary data.</text>
</comment>
<dbReference type="Proteomes" id="UP001283361">
    <property type="component" value="Unassembled WGS sequence"/>
</dbReference>
<dbReference type="AlphaFoldDB" id="A0AAE1BBX8"/>
<organism evidence="1 2">
    <name type="scientific">Elysia crispata</name>
    <name type="common">lettuce slug</name>
    <dbReference type="NCBI Taxonomy" id="231223"/>
    <lineage>
        <taxon>Eukaryota</taxon>
        <taxon>Metazoa</taxon>
        <taxon>Spiralia</taxon>
        <taxon>Lophotrochozoa</taxon>
        <taxon>Mollusca</taxon>
        <taxon>Gastropoda</taxon>
        <taxon>Heterobranchia</taxon>
        <taxon>Euthyneura</taxon>
        <taxon>Panpulmonata</taxon>
        <taxon>Sacoglossa</taxon>
        <taxon>Placobranchoidea</taxon>
        <taxon>Plakobranchidae</taxon>
        <taxon>Elysia</taxon>
    </lineage>
</organism>
<feature type="non-terminal residue" evidence="1">
    <location>
        <position position="40"/>
    </location>
</feature>
<evidence type="ECO:0000313" key="2">
    <source>
        <dbReference type="Proteomes" id="UP001283361"/>
    </source>
</evidence>
<keyword evidence="2" id="KW-1185">Reference proteome</keyword>
<accession>A0AAE1BBX8</accession>
<evidence type="ECO:0000313" key="1">
    <source>
        <dbReference type="EMBL" id="KAK3802407.1"/>
    </source>
</evidence>
<proteinExistence type="predicted"/>
<gene>
    <name evidence="1" type="ORF">RRG08_067251</name>
</gene>